<dbReference type="Gene3D" id="2.60.40.420">
    <property type="entry name" value="Cupredoxins - blue copper proteins"/>
    <property type="match status" value="1"/>
</dbReference>
<gene>
    <name evidence="1" type="ORF">HKW67_06990</name>
</gene>
<dbReference type="PANTHER" id="PTHR36507:SF1">
    <property type="entry name" value="BLL1555 PROTEIN"/>
    <property type="match status" value="1"/>
</dbReference>
<keyword evidence="2" id="KW-1185">Reference proteome</keyword>
<dbReference type="PANTHER" id="PTHR36507">
    <property type="entry name" value="BLL1555 PROTEIN"/>
    <property type="match status" value="1"/>
</dbReference>
<sequence>MRVAALAWGVAVCGAGVTRLEAQGAVRGQLRVIETANGAPATLSDAVIFLEASGERPRGPTVYMAKASVGMRLREFVPRVQTIGVGGAVAFPNQDPFSHNVFSNSALGAFDLGLYRTGKSRATTFPKAGVYAIYCNIHARMVSYVVAVPTPYVARAQASGVFTIARVPAGAWRLHVWHERAPEHVETIIVPADGLSDIVVALDGRGYVPKPHTNKFGQPYATSRADRY</sequence>
<reference evidence="1 2" key="1">
    <citation type="submission" date="2020-05" db="EMBL/GenBank/DDBJ databases">
        <title>Complete genome sequence of Gemmatimonas greenlandica TET16.</title>
        <authorList>
            <person name="Zeng Y."/>
        </authorList>
    </citation>
    <scope>NUCLEOTIDE SEQUENCE [LARGE SCALE GENOMIC DNA]</scope>
    <source>
        <strain evidence="1 2">TET16</strain>
    </source>
</reference>
<dbReference type="GO" id="GO:0030246">
    <property type="term" value="F:carbohydrate binding"/>
    <property type="evidence" value="ECO:0007669"/>
    <property type="project" value="InterPro"/>
</dbReference>
<dbReference type="AlphaFoldDB" id="A0A6M4IMG5"/>
<dbReference type="KEGG" id="ggr:HKW67_06990"/>
<dbReference type="InterPro" id="IPR013784">
    <property type="entry name" value="Carb-bd-like_fold"/>
</dbReference>
<dbReference type="SUPFAM" id="SSF49503">
    <property type="entry name" value="Cupredoxins"/>
    <property type="match status" value="1"/>
</dbReference>
<evidence type="ECO:0000313" key="2">
    <source>
        <dbReference type="Proteomes" id="UP000500938"/>
    </source>
</evidence>
<accession>A0A6M4IMG5</accession>
<evidence type="ECO:0008006" key="3">
    <source>
        <dbReference type="Google" id="ProtNLM"/>
    </source>
</evidence>
<organism evidence="1 2">
    <name type="scientific">Gemmatimonas groenlandica</name>
    <dbReference type="NCBI Taxonomy" id="2732249"/>
    <lineage>
        <taxon>Bacteria</taxon>
        <taxon>Pseudomonadati</taxon>
        <taxon>Gemmatimonadota</taxon>
        <taxon>Gemmatimonadia</taxon>
        <taxon>Gemmatimonadales</taxon>
        <taxon>Gemmatimonadaceae</taxon>
        <taxon>Gemmatimonas</taxon>
    </lineage>
</organism>
<evidence type="ECO:0000313" key="1">
    <source>
        <dbReference type="EMBL" id="QJR35265.1"/>
    </source>
</evidence>
<dbReference type="EMBL" id="CP053085">
    <property type="protein sequence ID" value="QJR35265.1"/>
    <property type="molecule type" value="Genomic_DNA"/>
</dbReference>
<dbReference type="Proteomes" id="UP000500938">
    <property type="component" value="Chromosome"/>
</dbReference>
<protein>
    <recommendedName>
        <fullName evidence="3">Methylamine utilization protein</fullName>
    </recommendedName>
</protein>
<proteinExistence type="predicted"/>
<dbReference type="InterPro" id="IPR008972">
    <property type="entry name" value="Cupredoxin"/>
</dbReference>
<dbReference type="SUPFAM" id="SSF49452">
    <property type="entry name" value="Starch-binding domain-like"/>
    <property type="match status" value="1"/>
</dbReference>
<name>A0A6M4IMG5_9BACT</name>
<dbReference type="InterPro" id="IPR052721">
    <property type="entry name" value="ET_Amicyanin"/>
</dbReference>
<dbReference type="RefSeq" id="WP_171224694.1">
    <property type="nucleotide sequence ID" value="NZ_CP053085.1"/>
</dbReference>